<dbReference type="Proteomes" id="UP000188354">
    <property type="component" value="Chromosome LG12"/>
</dbReference>
<dbReference type="FunFam" id="3.30.457.50:FF:000001">
    <property type="entry name" value="Probable kinetochore protein spc25"/>
    <property type="match status" value="1"/>
</dbReference>
<proteinExistence type="inferred from homology"/>
<evidence type="ECO:0000256" key="2">
    <source>
        <dbReference type="ARBA" id="ARBA00006379"/>
    </source>
</evidence>
<protein>
    <recommendedName>
        <fullName evidence="9">Kinetochore protein SPC25</fullName>
    </recommendedName>
</protein>
<keyword evidence="7 9" id="KW-0131">Cell cycle</keyword>
<dbReference type="CDD" id="cd23784">
    <property type="entry name" value="RWD_Spc25"/>
    <property type="match status" value="1"/>
</dbReference>
<keyword evidence="4 9" id="KW-0132">Cell division</keyword>
<gene>
    <name evidence="11" type="ORF">TanjilG_27568</name>
</gene>
<dbReference type="Gene3D" id="3.30.457.50">
    <property type="entry name" value="Chromosome segregation protein Spc25"/>
    <property type="match status" value="1"/>
</dbReference>
<comment type="similarity">
    <text evidence="2 9">Belongs to the SPC25 family.</text>
</comment>
<dbReference type="PANTHER" id="PTHR14281">
    <property type="entry name" value="KINETOCHORE PROTEIN SPC25-RELATED"/>
    <property type="match status" value="1"/>
</dbReference>
<dbReference type="AlphaFoldDB" id="A0A4P1R3B7"/>
<dbReference type="InterPro" id="IPR045143">
    <property type="entry name" value="Spc25"/>
</dbReference>
<evidence type="ECO:0000256" key="8">
    <source>
        <dbReference type="ARBA" id="ARBA00023328"/>
    </source>
</evidence>
<dbReference type="GO" id="GO:0005634">
    <property type="term" value="C:nucleus"/>
    <property type="evidence" value="ECO:0007669"/>
    <property type="project" value="UniProtKB-SubCell"/>
</dbReference>
<keyword evidence="5 9" id="KW-0498">Mitosis</keyword>
<evidence type="ECO:0000256" key="3">
    <source>
        <dbReference type="ARBA" id="ARBA00022454"/>
    </source>
</evidence>
<comment type="function">
    <text evidence="9">Acts as a component of the essential kinetochore-associated NDC80 complex, which is required for chromosome segregation and spindle checkpoint activity.</text>
</comment>
<keyword evidence="9" id="KW-0995">Kinetochore</keyword>
<keyword evidence="8 9" id="KW-0137">Centromere</keyword>
<evidence type="ECO:0000313" key="12">
    <source>
        <dbReference type="Proteomes" id="UP000188354"/>
    </source>
</evidence>
<evidence type="ECO:0000256" key="4">
    <source>
        <dbReference type="ARBA" id="ARBA00022618"/>
    </source>
</evidence>
<comment type="subunit">
    <text evidence="9">Component of the NDC80 complex.</text>
</comment>
<dbReference type="Gramene" id="OIW00317">
    <property type="protein sequence ID" value="OIW00317"/>
    <property type="gene ID" value="TanjilG_27568"/>
</dbReference>
<organism evidence="11 12">
    <name type="scientific">Lupinus angustifolius</name>
    <name type="common">Narrow-leaved blue lupine</name>
    <dbReference type="NCBI Taxonomy" id="3871"/>
    <lineage>
        <taxon>Eukaryota</taxon>
        <taxon>Viridiplantae</taxon>
        <taxon>Streptophyta</taxon>
        <taxon>Embryophyta</taxon>
        <taxon>Tracheophyta</taxon>
        <taxon>Spermatophyta</taxon>
        <taxon>Magnoliopsida</taxon>
        <taxon>eudicotyledons</taxon>
        <taxon>Gunneridae</taxon>
        <taxon>Pentapetalae</taxon>
        <taxon>rosids</taxon>
        <taxon>fabids</taxon>
        <taxon>Fabales</taxon>
        <taxon>Fabaceae</taxon>
        <taxon>Papilionoideae</taxon>
        <taxon>50 kb inversion clade</taxon>
        <taxon>genistoids sensu lato</taxon>
        <taxon>core genistoids</taxon>
        <taxon>Genisteae</taxon>
        <taxon>Lupinus</taxon>
    </lineage>
</organism>
<evidence type="ECO:0000256" key="7">
    <source>
        <dbReference type="ARBA" id="ARBA00023306"/>
    </source>
</evidence>
<dbReference type="GO" id="GO:0007059">
    <property type="term" value="P:chromosome segregation"/>
    <property type="evidence" value="ECO:0007669"/>
    <property type="project" value="InterPro"/>
</dbReference>
<dbReference type="PANTHER" id="PTHR14281:SF0">
    <property type="entry name" value="KINETOCHORE PROTEIN SPC25"/>
    <property type="match status" value="1"/>
</dbReference>
<dbReference type="EMBL" id="CM007372">
    <property type="protein sequence ID" value="OIW00317.1"/>
    <property type="molecule type" value="Genomic_DNA"/>
</dbReference>
<name>A0A4P1R3B7_LUPAN</name>
<evidence type="ECO:0000256" key="5">
    <source>
        <dbReference type="ARBA" id="ARBA00022776"/>
    </source>
</evidence>
<accession>A0A4P1R3B7</accession>
<keyword evidence="6" id="KW-0175">Coiled coil</keyword>
<keyword evidence="3 9" id="KW-0158">Chromosome</keyword>
<evidence type="ECO:0000256" key="9">
    <source>
        <dbReference type="RuleBase" id="RU367150"/>
    </source>
</evidence>
<comment type="subcellular location">
    <subcellularLocation>
        <location evidence="1">Chromosome</location>
        <location evidence="1">Centromere</location>
    </subcellularLocation>
    <subcellularLocation>
        <location evidence="9">Nucleus</location>
    </subcellularLocation>
    <subcellularLocation>
        <location evidence="9">Chromosome</location>
        <location evidence="9">Centromere</location>
        <location evidence="9">Kinetochore</location>
    </subcellularLocation>
</comment>
<dbReference type="GO" id="GO:0031262">
    <property type="term" value="C:Ndc80 complex"/>
    <property type="evidence" value="ECO:0007669"/>
    <property type="project" value="InterPro"/>
</dbReference>
<dbReference type="STRING" id="3871.A0A4P1R3B7"/>
<keyword evidence="12" id="KW-1185">Reference proteome</keyword>
<evidence type="ECO:0000256" key="1">
    <source>
        <dbReference type="ARBA" id="ARBA00004584"/>
    </source>
</evidence>
<sequence>MCNILFAMALAASEGKLNESIERVDEEQEAITWYNKVLGFLVEGGPGVKFTFKNINLNKPNEEYLFTICIENNNYMLLSCEPTLEGTEELIHELNNTNGLFKFVRVMRRKFQEAVV</sequence>
<reference evidence="11 12" key="1">
    <citation type="journal article" date="2017" name="Plant Biotechnol. J.">
        <title>A comprehensive draft genome sequence for lupin (Lupinus angustifolius), an emerging health food: insights into plant-microbe interactions and legume evolution.</title>
        <authorList>
            <person name="Hane J.K."/>
            <person name="Ming Y."/>
            <person name="Kamphuis L.G."/>
            <person name="Nelson M.N."/>
            <person name="Garg G."/>
            <person name="Atkins C.A."/>
            <person name="Bayer P.E."/>
            <person name="Bravo A."/>
            <person name="Bringans S."/>
            <person name="Cannon S."/>
            <person name="Edwards D."/>
            <person name="Foley R."/>
            <person name="Gao L.L."/>
            <person name="Harrison M.J."/>
            <person name="Huang W."/>
            <person name="Hurgobin B."/>
            <person name="Li S."/>
            <person name="Liu C.W."/>
            <person name="McGrath A."/>
            <person name="Morahan G."/>
            <person name="Murray J."/>
            <person name="Weller J."/>
            <person name="Jian J."/>
            <person name="Singh K.B."/>
        </authorList>
    </citation>
    <scope>NUCLEOTIDE SEQUENCE [LARGE SCALE GENOMIC DNA]</scope>
    <source>
        <strain evidence="12">cv. Tanjil</strain>
        <tissue evidence="11">Whole plant</tissue>
    </source>
</reference>
<evidence type="ECO:0000259" key="10">
    <source>
        <dbReference type="Pfam" id="PF08234"/>
    </source>
</evidence>
<evidence type="ECO:0000256" key="6">
    <source>
        <dbReference type="ARBA" id="ARBA00023054"/>
    </source>
</evidence>
<evidence type="ECO:0000313" key="11">
    <source>
        <dbReference type="EMBL" id="OIW00317.1"/>
    </source>
</evidence>
<dbReference type="Pfam" id="PF08234">
    <property type="entry name" value="Spindle_Spc25"/>
    <property type="match status" value="1"/>
</dbReference>
<keyword evidence="9" id="KW-0539">Nucleus</keyword>
<feature type="domain" description="Chromosome segregation protein Spc25 C-terminal" evidence="10">
    <location>
        <begin position="47"/>
        <end position="112"/>
    </location>
</feature>
<dbReference type="InterPro" id="IPR013255">
    <property type="entry name" value="Spc25_C"/>
</dbReference>
<dbReference type="GO" id="GO:0051301">
    <property type="term" value="P:cell division"/>
    <property type="evidence" value="ECO:0007669"/>
    <property type="project" value="UniProtKB-UniRule"/>
</dbReference>